<name>A0A9Q9HKC5_LEICA</name>
<dbReference type="Proteomes" id="UP001058713">
    <property type="component" value="Plasmid unnamed1"/>
</dbReference>
<dbReference type="EMBL" id="CP081071">
    <property type="protein sequence ID" value="UWQ56036.1"/>
    <property type="molecule type" value="Genomic_DNA"/>
</dbReference>
<keyword evidence="2" id="KW-0614">Plasmid</keyword>
<organism evidence="2 3">
    <name type="scientific">Leisingera caerulea</name>
    <name type="common">Phaeobacter caeruleus</name>
    <dbReference type="NCBI Taxonomy" id="506591"/>
    <lineage>
        <taxon>Bacteria</taxon>
        <taxon>Pseudomonadati</taxon>
        <taxon>Pseudomonadota</taxon>
        <taxon>Alphaproteobacteria</taxon>
        <taxon>Rhodobacterales</taxon>
        <taxon>Roseobacteraceae</taxon>
        <taxon>Leisingera</taxon>
    </lineage>
</organism>
<dbReference type="PROSITE" id="PS50830">
    <property type="entry name" value="TNASE_3"/>
    <property type="match status" value="1"/>
</dbReference>
<dbReference type="Pfam" id="PF00565">
    <property type="entry name" value="SNase"/>
    <property type="match status" value="1"/>
</dbReference>
<dbReference type="InterPro" id="IPR035437">
    <property type="entry name" value="SNase_OB-fold_sf"/>
</dbReference>
<evidence type="ECO:0000313" key="2">
    <source>
        <dbReference type="EMBL" id="UWQ56036.1"/>
    </source>
</evidence>
<reference evidence="2" key="1">
    <citation type="submission" date="2021-08" db="EMBL/GenBank/DDBJ databases">
        <authorList>
            <person name="Nwanade C."/>
            <person name="Wang M."/>
            <person name="Masoudi A."/>
            <person name="Yu Z."/>
            <person name="Liu J."/>
        </authorList>
    </citation>
    <scope>NUCLEOTIDE SEQUENCE</scope>
    <source>
        <strain evidence="2">S122</strain>
        <plasmid evidence="2">unnamed1</plasmid>
    </source>
</reference>
<geneLocation type="plasmid" evidence="2 3">
    <name>unnamed1</name>
</geneLocation>
<proteinExistence type="predicted"/>
<evidence type="ECO:0000259" key="1">
    <source>
        <dbReference type="PROSITE" id="PS50830"/>
    </source>
</evidence>
<dbReference type="KEGG" id="lcae:K3721_18955"/>
<dbReference type="GO" id="GO:0004518">
    <property type="term" value="F:nuclease activity"/>
    <property type="evidence" value="ECO:0007669"/>
    <property type="project" value="InterPro"/>
</dbReference>
<dbReference type="SUPFAM" id="SSF50199">
    <property type="entry name" value="Staphylococcal nuclease"/>
    <property type="match status" value="1"/>
</dbReference>
<dbReference type="InterPro" id="IPR002071">
    <property type="entry name" value="Thermonucl_AS"/>
</dbReference>
<dbReference type="InterPro" id="IPR016071">
    <property type="entry name" value="Staphylococal_nuclease_OB-fold"/>
</dbReference>
<protein>
    <submittedName>
        <fullName evidence="2">Thermonuclease family protein</fullName>
    </submittedName>
</protein>
<evidence type="ECO:0000313" key="3">
    <source>
        <dbReference type="Proteomes" id="UP001058713"/>
    </source>
</evidence>
<accession>A0A9Q9HKC5</accession>
<gene>
    <name evidence="2" type="ORF">K3721_18955</name>
</gene>
<dbReference type="Gene3D" id="2.40.50.90">
    <property type="match status" value="1"/>
</dbReference>
<sequence length="114" mass="12770">MAQAAPISSRDIYLIDGDTADVGNDRFRLVGYDTPETYKPRCRYEKALGDEATRRARQLVREAGTVDFIVLPGRDKYGRGLARIFLHGHDLGSILISEGLARPYRGGRRQSWCG</sequence>
<dbReference type="PROSITE" id="PS01284">
    <property type="entry name" value="TNASE_2"/>
    <property type="match status" value="1"/>
</dbReference>
<dbReference type="GO" id="GO:0003676">
    <property type="term" value="F:nucleic acid binding"/>
    <property type="evidence" value="ECO:0007669"/>
    <property type="project" value="InterPro"/>
</dbReference>
<dbReference type="SMART" id="SM00318">
    <property type="entry name" value="SNc"/>
    <property type="match status" value="1"/>
</dbReference>
<dbReference type="AlphaFoldDB" id="A0A9Q9HKC5"/>
<feature type="domain" description="TNase-like" evidence="1">
    <location>
        <begin position="5"/>
        <end position="114"/>
    </location>
</feature>